<sequence>MTLLAAARNSWEFSCGHQRWAITLSRADKVLGVFLVGGSSPSIALNLLPSSKFLEEALCHLFTLLNRQHFSVNESFSGKQVKFTAECPAQGSRHFVPVVDLYARHFTDTNGEFQLALCLGNIRTVVDTALTVNTSIFSALPLVC</sequence>
<dbReference type="Proteomes" id="UP000079169">
    <property type="component" value="Unplaced"/>
</dbReference>
<evidence type="ECO:0000313" key="1">
    <source>
        <dbReference type="Proteomes" id="UP000079169"/>
    </source>
</evidence>
<dbReference type="KEGG" id="dci:113465983"/>
<dbReference type="GeneID" id="113465983"/>
<gene>
    <name evidence="2" type="primary">LOC113465983</name>
</gene>
<keyword evidence="1" id="KW-1185">Reference proteome</keyword>
<dbReference type="RefSeq" id="XP_026676809.1">
    <property type="nucleotide sequence ID" value="XM_026821008.1"/>
</dbReference>
<protein>
    <submittedName>
        <fullName evidence="2">Uncharacterized protein LOC113465983</fullName>
    </submittedName>
</protein>
<evidence type="ECO:0000313" key="2">
    <source>
        <dbReference type="RefSeq" id="XP_026676809.1"/>
    </source>
</evidence>
<reference evidence="2" key="1">
    <citation type="submission" date="2025-08" db="UniProtKB">
        <authorList>
            <consortium name="RefSeq"/>
        </authorList>
    </citation>
    <scope>IDENTIFICATION</scope>
</reference>
<dbReference type="AlphaFoldDB" id="A0A3Q0IKP1"/>
<proteinExistence type="predicted"/>
<dbReference type="PaxDb" id="121845-A0A3Q0IKP1"/>
<accession>A0A3Q0IKP1</accession>
<name>A0A3Q0IKP1_DIACI</name>
<dbReference type="STRING" id="121845.A0A3Q0IKP1"/>
<organism evidence="1 2">
    <name type="scientific">Diaphorina citri</name>
    <name type="common">Asian citrus psyllid</name>
    <dbReference type="NCBI Taxonomy" id="121845"/>
    <lineage>
        <taxon>Eukaryota</taxon>
        <taxon>Metazoa</taxon>
        <taxon>Ecdysozoa</taxon>
        <taxon>Arthropoda</taxon>
        <taxon>Hexapoda</taxon>
        <taxon>Insecta</taxon>
        <taxon>Pterygota</taxon>
        <taxon>Neoptera</taxon>
        <taxon>Paraneoptera</taxon>
        <taxon>Hemiptera</taxon>
        <taxon>Sternorrhyncha</taxon>
        <taxon>Psylloidea</taxon>
        <taxon>Psyllidae</taxon>
        <taxon>Diaphorininae</taxon>
        <taxon>Diaphorina</taxon>
    </lineage>
</organism>